<sequence>MKRFSRFLATSHQLVGIGPLYAILAYGAWGLLPIYWKFLDAVPAVEVLSHRIIWSMVFLSGILLLQRRWAELTELLRSPRRLVLLAFTALLLSFNWGLYIYGVNSDQVVEASLGYFINPLVNVLLGFLFFRERLLRSQLLAVGLAIVAVVNFIWQLGTVPWIALGLAFSFAFYGMLRKIALVTPMIGLAVETLMVTPLAIALVSYWAVQGVGSFSGHWPITLLLVGAGITTSLPLLWFNHAAKRLRFSTLGFFQYIAPSLQLMVGVFLYREPFTATHVVTFGLIWVALLAYSIPALWRRPVL</sequence>
<dbReference type="RefSeq" id="WP_377967785.1">
    <property type="nucleotide sequence ID" value="NZ_JBHZOL010000102.1"/>
</dbReference>
<evidence type="ECO:0000256" key="4">
    <source>
        <dbReference type="ARBA" id="ARBA00022475"/>
    </source>
</evidence>
<dbReference type="InterPro" id="IPR004626">
    <property type="entry name" value="RarD"/>
</dbReference>
<dbReference type="PANTHER" id="PTHR22911">
    <property type="entry name" value="ACYL-MALONYL CONDENSING ENZYME-RELATED"/>
    <property type="match status" value="1"/>
</dbReference>
<evidence type="ECO:0000313" key="11">
    <source>
        <dbReference type="Proteomes" id="UP001600165"/>
    </source>
</evidence>
<evidence type="ECO:0000256" key="2">
    <source>
        <dbReference type="ARBA" id="ARBA00007362"/>
    </source>
</evidence>
<feature type="transmembrane region" description="Helical" evidence="8">
    <location>
        <begin position="52"/>
        <end position="70"/>
    </location>
</feature>
<keyword evidence="7 8" id="KW-0472">Membrane</keyword>
<feature type="domain" description="EamA" evidence="9">
    <location>
        <begin position="17"/>
        <end position="150"/>
    </location>
</feature>
<evidence type="ECO:0000256" key="8">
    <source>
        <dbReference type="SAM" id="Phobius"/>
    </source>
</evidence>
<evidence type="ECO:0000259" key="9">
    <source>
        <dbReference type="Pfam" id="PF00892"/>
    </source>
</evidence>
<dbReference type="NCBIfam" id="TIGR00688">
    <property type="entry name" value="rarD"/>
    <property type="match status" value="1"/>
</dbReference>
<name>A0ABW6IKY8_9CYAN</name>
<organism evidence="10 11">
    <name type="scientific">Almyronema epifaneia S1</name>
    <dbReference type="NCBI Taxonomy" id="2991925"/>
    <lineage>
        <taxon>Bacteria</taxon>
        <taxon>Bacillati</taxon>
        <taxon>Cyanobacteriota</taxon>
        <taxon>Cyanophyceae</taxon>
        <taxon>Nodosilineales</taxon>
        <taxon>Nodosilineaceae</taxon>
        <taxon>Almyronema</taxon>
        <taxon>Almyronema epifaneia</taxon>
    </lineage>
</organism>
<accession>A0ABW6IKY8</accession>
<feature type="transmembrane region" description="Helical" evidence="8">
    <location>
        <begin position="12"/>
        <end position="32"/>
    </location>
</feature>
<evidence type="ECO:0000256" key="5">
    <source>
        <dbReference type="ARBA" id="ARBA00022692"/>
    </source>
</evidence>
<dbReference type="InterPro" id="IPR000620">
    <property type="entry name" value="EamA_dom"/>
</dbReference>
<keyword evidence="6 8" id="KW-1133">Transmembrane helix</keyword>
<comment type="caution">
    <text evidence="10">The sequence shown here is derived from an EMBL/GenBank/DDBJ whole genome shotgun (WGS) entry which is preliminary data.</text>
</comment>
<feature type="transmembrane region" description="Helical" evidence="8">
    <location>
        <begin position="188"/>
        <end position="208"/>
    </location>
</feature>
<evidence type="ECO:0000256" key="1">
    <source>
        <dbReference type="ARBA" id="ARBA00004651"/>
    </source>
</evidence>
<dbReference type="SUPFAM" id="SSF103481">
    <property type="entry name" value="Multidrug resistance efflux transporter EmrE"/>
    <property type="match status" value="2"/>
</dbReference>
<feature type="transmembrane region" description="Helical" evidence="8">
    <location>
        <begin position="220"/>
        <end position="238"/>
    </location>
</feature>
<feature type="transmembrane region" description="Helical" evidence="8">
    <location>
        <begin position="160"/>
        <end position="176"/>
    </location>
</feature>
<comment type="subcellular location">
    <subcellularLocation>
        <location evidence="1">Cell membrane</location>
        <topology evidence="1">Multi-pass membrane protein</topology>
    </subcellularLocation>
</comment>
<keyword evidence="11" id="KW-1185">Reference proteome</keyword>
<protein>
    <submittedName>
        <fullName evidence="10">EamA family transporter RarD</fullName>
    </submittedName>
</protein>
<keyword evidence="4" id="KW-1003">Cell membrane</keyword>
<dbReference type="Proteomes" id="UP001600165">
    <property type="component" value="Unassembled WGS sequence"/>
</dbReference>
<feature type="transmembrane region" description="Helical" evidence="8">
    <location>
        <begin position="250"/>
        <end position="269"/>
    </location>
</feature>
<dbReference type="EMBL" id="JBHZOL010000102">
    <property type="protein sequence ID" value="MFE4108250.1"/>
    <property type="molecule type" value="Genomic_DNA"/>
</dbReference>
<feature type="transmembrane region" description="Helical" evidence="8">
    <location>
        <begin position="137"/>
        <end position="154"/>
    </location>
</feature>
<proteinExistence type="inferred from homology"/>
<evidence type="ECO:0000313" key="10">
    <source>
        <dbReference type="EMBL" id="MFE4108250.1"/>
    </source>
</evidence>
<dbReference type="Pfam" id="PF00892">
    <property type="entry name" value="EamA"/>
    <property type="match status" value="1"/>
</dbReference>
<gene>
    <name evidence="10" type="primary">rarD</name>
    <name evidence="10" type="ORF">ACFVKH_18360</name>
</gene>
<feature type="transmembrane region" description="Helical" evidence="8">
    <location>
        <begin position="113"/>
        <end position="130"/>
    </location>
</feature>
<dbReference type="InterPro" id="IPR037185">
    <property type="entry name" value="EmrE-like"/>
</dbReference>
<evidence type="ECO:0000256" key="6">
    <source>
        <dbReference type="ARBA" id="ARBA00022989"/>
    </source>
</evidence>
<evidence type="ECO:0000256" key="7">
    <source>
        <dbReference type="ARBA" id="ARBA00023136"/>
    </source>
</evidence>
<keyword evidence="3" id="KW-0813">Transport</keyword>
<feature type="transmembrane region" description="Helical" evidence="8">
    <location>
        <begin position="82"/>
        <end position="101"/>
    </location>
</feature>
<keyword evidence="5 8" id="KW-0812">Transmembrane</keyword>
<evidence type="ECO:0000256" key="3">
    <source>
        <dbReference type="ARBA" id="ARBA00022448"/>
    </source>
</evidence>
<feature type="transmembrane region" description="Helical" evidence="8">
    <location>
        <begin position="275"/>
        <end position="297"/>
    </location>
</feature>
<dbReference type="PANTHER" id="PTHR22911:SF137">
    <property type="entry name" value="SOLUTE CARRIER FAMILY 35 MEMBER G2-RELATED"/>
    <property type="match status" value="1"/>
</dbReference>
<comment type="similarity">
    <text evidence="2">Belongs to the EamA transporter family.</text>
</comment>
<reference evidence="10 11" key="1">
    <citation type="submission" date="2024-10" db="EMBL/GenBank/DDBJ databases">
        <authorList>
            <person name="Ratan Roy A."/>
            <person name="Morales Sandoval P.H."/>
            <person name="De Los Santos Villalobos S."/>
            <person name="Chakraborty S."/>
            <person name="Mukherjee J."/>
        </authorList>
    </citation>
    <scope>NUCLEOTIDE SEQUENCE [LARGE SCALE GENOMIC DNA]</scope>
    <source>
        <strain evidence="10 11">S1</strain>
    </source>
</reference>